<reference evidence="10 11" key="1">
    <citation type="journal article" date="2018" name="Nat. Genet.">
        <title>The Rosa genome provides new insights in the design of modern roses.</title>
        <authorList>
            <person name="Bendahmane M."/>
        </authorList>
    </citation>
    <scope>NUCLEOTIDE SEQUENCE [LARGE SCALE GENOMIC DNA]</scope>
    <source>
        <strain evidence="11">cv. Old Blush</strain>
    </source>
</reference>
<dbReference type="OMA" id="GFDYWAD"/>
<organism evidence="10 11">
    <name type="scientific">Rosa chinensis</name>
    <name type="common">China rose</name>
    <dbReference type="NCBI Taxonomy" id="74649"/>
    <lineage>
        <taxon>Eukaryota</taxon>
        <taxon>Viridiplantae</taxon>
        <taxon>Streptophyta</taxon>
        <taxon>Embryophyta</taxon>
        <taxon>Tracheophyta</taxon>
        <taxon>Spermatophyta</taxon>
        <taxon>Magnoliopsida</taxon>
        <taxon>eudicotyledons</taxon>
        <taxon>Gunneridae</taxon>
        <taxon>Pentapetalae</taxon>
        <taxon>rosids</taxon>
        <taxon>fabids</taxon>
        <taxon>Rosales</taxon>
        <taxon>Rosaceae</taxon>
        <taxon>Rosoideae</taxon>
        <taxon>Rosoideae incertae sedis</taxon>
        <taxon>Rosa</taxon>
    </lineage>
</organism>
<dbReference type="OrthoDB" id="1058301at2759"/>
<evidence type="ECO:0000256" key="4">
    <source>
        <dbReference type="ARBA" id="ARBA00022801"/>
    </source>
</evidence>
<feature type="region of interest" description="Disordered" evidence="7">
    <location>
        <begin position="31"/>
        <end position="52"/>
    </location>
</feature>
<dbReference type="GO" id="GO:0006071">
    <property type="term" value="P:glycerol metabolic process"/>
    <property type="evidence" value="ECO:0007669"/>
    <property type="project" value="UniProtKB-KW"/>
</dbReference>
<dbReference type="PROSITE" id="PS51704">
    <property type="entry name" value="GP_PDE"/>
    <property type="match status" value="2"/>
</dbReference>
<dbReference type="STRING" id="74649.A0A2P6RI91"/>
<accession>A0A2P6RI91</accession>
<evidence type="ECO:0000259" key="9">
    <source>
        <dbReference type="PROSITE" id="PS51704"/>
    </source>
</evidence>
<dbReference type="Gramene" id="PRQ46154">
    <property type="protein sequence ID" value="PRQ46154"/>
    <property type="gene ID" value="RchiOBHm_Chr2g0086011"/>
</dbReference>
<dbReference type="SUPFAM" id="SSF51695">
    <property type="entry name" value="PLC-like phosphodiesterases"/>
    <property type="match status" value="2"/>
</dbReference>
<dbReference type="PANTHER" id="PTHR43620">
    <property type="entry name" value="GLYCEROPHOSPHORYL DIESTER PHOSPHODIESTERASE"/>
    <property type="match status" value="1"/>
</dbReference>
<comment type="catalytic activity">
    <reaction evidence="6">
        <text>a sn-glycero-3-phosphodiester + H2O = an alcohol + sn-glycerol 3-phosphate + H(+)</text>
        <dbReference type="Rhea" id="RHEA:12969"/>
        <dbReference type="ChEBI" id="CHEBI:15377"/>
        <dbReference type="ChEBI" id="CHEBI:15378"/>
        <dbReference type="ChEBI" id="CHEBI:30879"/>
        <dbReference type="ChEBI" id="CHEBI:57597"/>
        <dbReference type="ChEBI" id="CHEBI:83408"/>
        <dbReference type="EC" id="3.1.4.46"/>
    </reaction>
</comment>
<evidence type="ECO:0000256" key="2">
    <source>
        <dbReference type="ARBA" id="ARBA00022729"/>
    </source>
</evidence>
<evidence type="ECO:0000256" key="7">
    <source>
        <dbReference type="SAM" id="MobiDB-lite"/>
    </source>
</evidence>
<dbReference type="PANTHER" id="PTHR43620:SF44">
    <property type="entry name" value="GLYCEROPHOSPHODIESTER PHOSPHODIESTERASE GDPDL6-RELATED"/>
    <property type="match status" value="1"/>
</dbReference>
<dbReference type="FunFam" id="3.20.20.190:FF:000011">
    <property type="entry name" value="Glycerophosphodiester phosphodiesterase GDPDL3"/>
    <property type="match status" value="1"/>
</dbReference>
<gene>
    <name evidence="10" type="ORF">RchiOBHm_Chr2g0086011</name>
</gene>
<dbReference type="GO" id="GO:0008889">
    <property type="term" value="F:glycerophosphodiester phosphodiesterase activity"/>
    <property type="evidence" value="ECO:0007669"/>
    <property type="project" value="UniProtKB-EC"/>
</dbReference>
<evidence type="ECO:0000256" key="3">
    <source>
        <dbReference type="ARBA" id="ARBA00022798"/>
    </source>
</evidence>
<evidence type="ECO:0000256" key="8">
    <source>
        <dbReference type="SAM" id="SignalP"/>
    </source>
</evidence>
<keyword evidence="11" id="KW-1185">Reference proteome</keyword>
<evidence type="ECO:0000256" key="6">
    <source>
        <dbReference type="ARBA" id="ARBA00047512"/>
    </source>
</evidence>
<proteinExistence type="predicted"/>
<name>A0A2P6RI91_ROSCH</name>
<feature type="domain" description="GP-PDE" evidence="9">
    <location>
        <begin position="376"/>
        <end position="676"/>
    </location>
</feature>
<dbReference type="Proteomes" id="UP000238479">
    <property type="component" value="Chromosome 2"/>
</dbReference>
<feature type="chain" id="PRO_5015170349" description="glycerophosphodiester phosphodiesterase" evidence="8">
    <location>
        <begin position="28"/>
        <end position="787"/>
    </location>
</feature>
<dbReference type="Gene3D" id="3.20.20.190">
    <property type="entry name" value="Phosphatidylinositol (PI) phosphodiesterase"/>
    <property type="match status" value="2"/>
</dbReference>
<evidence type="ECO:0000313" key="10">
    <source>
        <dbReference type="EMBL" id="PRQ46154.1"/>
    </source>
</evidence>
<dbReference type="GO" id="GO:0006629">
    <property type="term" value="P:lipid metabolic process"/>
    <property type="evidence" value="ECO:0007669"/>
    <property type="project" value="InterPro"/>
</dbReference>
<dbReference type="AlphaFoldDB" id="A0A2P6RI91"/>
<feature type="domain" description="GP-PDE" evidence="9">
    <location>
        <begin position="61"/>
        <end position="360"/>
    </location>
</feature>
<sequence>MLESSGKSGEMMRCLLLISLLIHSALAQDVGPEEPPPLGQKGGPDEPPQGKKWLTLNGREPLIVARGGLSGLFPESSNYANSMAKSLSLIGTALYCNLQLTKDSVGICLSNILLDNTTTISTVHPNGDKTYNVNGKEVHGWFALDFTADQLSKLTLTQNIFSRPDQFDDALPISTIEDVLNSKPDQFWLHVPYDTFYNEHKISPAAFVQRQMKVADINFLSSPEIGFLKTIGGKVDKLKTKLIFEFLGPDEIEPTTKQKYGELLKNLGMIKSLAAGILVPKEFIYPVTPNNYLDAPTTLVADAHKEGVEVYAKGFANDQNIPYNYSMDATAEIQQFVDNSDQFSVDGLLTDFPPTASEAIACFSHNKDAKPYKGSPLIISRNGASGNYPGCTDLAYQRAVDDGADIIDCSVQMSSDGVAFCLDSIDLNSGTNALVQFMTKSETIPELQPEAGVFSFQLTWEEIQSLKPQLQSPYGPKGDLYRNPAKKDAGKLVTLNEFLEFAKKKATTGILIDIENAPYLASKAGLDIVGTVISALKNASLDKQSTQQVMIKSNDTSVLSKFADEKTYKRVFSIKEQVGSAPKQSIDEIKKFADAVTVSKNSVIQSNSFFISGETGIIKELKAANLSVYIHYLKNEFLSLMFDYLSDPITEIATYAQGFHVDGIVTDFPGTASKYMKCACTDLNPQANIPYPILPIEPGSLLSLLPPEKVAPAAAPLPALEASSIVDPPLPPVAPKKETKPDSDSPSGDKPAHAPAPTGKSGALANAANWGVSLVAIMVLSLLSMGN</sequence>
<evidence type="ECO:0000313" key="11">
    <source>
        <dbReference type="Proteomes" id="UP000238479"/>
    </source>
</evidence>
<dbReference type="InterPro" id="IPR017946">
    <property type="entry name" value="PLC-like_Pdiesterase_TIM-brl"/>
</dbReference>
<keyword evidence="2 8" id="KW-0732">Signal</keyword>
<dbReference type="EC" id="3.1.4.46" evidence="1"/>
<feature type="region of interest" description="Disordered" evidence="7">
    <location>
        <begin position="726"/>
        <end position="760"/>
    </location>
</feature>
<dbReference type="CDD" id="cd08604">
    <property type="entry name" value="GDPD_SHV3_repeat_2"/>
    <property type="match status" value="1"/>
</dbReference>
<dbReference type="Pfam" id="PF03009">
    <property type="entry name" value="GDPD"/>
    <property type="match status" value="1"/>
</dbReference>
<protein>
    <recommendedName>
        <fullName evidence="1">glycerophosphodiester phosphodiesterase</fullName>
        <ecNumber evidence="1">3.1.4.46</ecNumber>
    </recommendedName>
</protein>
<keyword evidence="5" id="KW-0325">Glycoprotein</keyword>
<keyword evidence="3" id="KW-0319">Glycerol metabolism</keyword>
<evidence type="ECO:0000256" key="5">
    <source>
        <dbReference type="ARBA" id="ARBA00023180"/>
    </source>
</evidence>
<dbReference type="EMBL" id="PDCK01000040">
    <property type="protein sequence ID" value="PRQ46154.1"/>
    <property type="molecule type" value="Genomic_DNA"/>
</dbReference>
<dbReference type="CDD" id="cd08603">
    <property type="entry name" value="GDPD_SHV3_repeat_1"/>
    <property type="match status" value="1"/>
</dbReference>
<feature type="signal peptide" evidence="8">
    <location>
        <begin position="1"/>
        <end position="27"/>
    </location>
</feature>
<keyword evidence="4 10" id="KW-0378">Hydrolase</keyword>
<evidence type="ECO:0000256" key="1">
    <source>
        <dbReference type="ARBA" id="ARBA00012247"/>
    </source>
</evidence>
<dbReference type="InterPro" id="IPR030395">
    <property type="entry name" value="GP_PDE_dom"/>
</dbReference>
<comment type="caution">
    <text evidence="10">The sequence shown here is derived from an EMBL/GenBank/DDBJ whole genome shotgun (WGS) entry which is preliminary data.</text>
</comment>